<name>A0A5B8C082_9MICO</name>
<keyword evidence="3 5" id="KW-1133">Transmembrane helix</keyword>
<evidence type="ECO:0000313" key="8">
    <source>
        <dbReference type="Proteomes" id="UP000314616"/>
    </source>
</evidence>
<keyword evidence="4 5" id="KW-0472">Membrane</keyword>
<dbReference type="PANTHER" id="PTHR43471:SF3">
    <property type="entry name" value="ABC TRANSPORTER PERMEASE PROTEIN NATB"/>
    <property type="match status" value="1"/>
</dbReference>
<reference evidence="7 8" key="1">
    <citation type="submission" date="2019-05" db="EMBL/GenBank/DDBJ databases">
        <title>Georgenia *** sp. nov., and Georgenia *** sp. nov., isolated from the intestinal contents of plateau pika (Ochotona curzoniae) in the Qinghai-Tibet plateau of China.</title>
        <authorList>
            <person name="Tian Z."/>
        </authorList>
    </citation>
    <scope>NUCLEOTIDE SEQUENCE [LARGE SCALE GENOMIC DNA]</scope>
    <source>
        <strain evidence="7 8">Z443</strain>
    </source>
</reference>
<evidence type="ECO:0000256" key="4">
    <source>
        <dbReference type="ARBA" id="ARBA00023136"/>
    </source>
</evidence>
<accession>A0A5B8C082</accession>
<organism evidence="7 8">
    <name type="scientific">Georgenia yuyongxinii</name>
    <dbReference type="NCBI Taxonomy" id="2589797"/>
    <lineage>
        <taxon>Bacteria</taxon>
        <taxon>Bacillati</taxon>
        <taxon>Actinomycetota</taxon>
        <taxon>Actinomycetes</taxon>
        <taxon>Micrococcales</taxon>
        <taxon>Bogoriellaceae</taxon>
        <taxon>Georgenia</taxon>
    </lineage>
</organism>
<dbReference type="PANTHER" id="PTHR43471">
    <property type="entry name" value="ABC TRANSPORTER PERMEASE"/>
    <property type="match status" value="1"/>
</dbReference>
<evidence type="ECO:0000313" key="7">
    <source>
        <dbReference type="EMBL" id="QDC23898.1"/>
    </source>
</evidence>
<sequence length="405" mass="42496">MSSLGTIWLIASREVKTRMMTKANIISLAVMLAVIIVAAFVGNYFMNRDQGPSALQVGVSESTVVLTDPLEAGAAQQDSDVDVLPMTRDDAEAALTGEADAKLDAFLDGDPAAPTMLVADGADPELLALVTTATQSFAFADQISELGGNPDTFNQTMASATPTVESLEGEDGEGGADGFDGPTYGVAMAMISVLLFALIGSGSLIAMGVVEEKTSRVVEILLATIRPTQLLAGKILGIGIYGLFQVVVLGGALAIAASAIGLMDGLEINLGASLGLMVLWFLLGYALFALLFGGFAALVSRQEDIGTVTTPLMFLLFIPYYMTMFMVPNNPDGTAVKILSQVPFFAPFMMPVREAFGGLAGWEMPLSIVIALVAIPLLIWIAARVYQRGVLHTGGRMKLSEALKG</sequence>
<feature type="transmembrane region" description="Helical" evidence="5">
    <location>
        <begin position="23"/>
        <end position="46"/>
    </location>
</feature>
<evidence type="ECO:0000256" key="5">
    <source>
        <dbReference type="SAM" id="Phobius"/>
    </source>
</evidence>
<feature type="transmembrane region" description="Helical" evidence="5">
    <location>
        <begin position="231"/>
        <end position="257"/>
    </location>
</feature>
<dbReference type="Proteomes" id="UP000314616">
    <property type="component" value="Chromosome"/>
</dbReference>
<evidence type="ECO:0000256" key="2">
    <source>
        <dbReference type="ARBA" id="ARBA00022692"/>
    </source>
</evidence>
<dbReference type="KEGG" id="gyu:FE374_03955"/>
<feature type="transmembrane region" description="Helical" evidence="5">
    <location>
        <begin position="366"/>
        <end position="386"/>
    </location>
</feature>
<feature type="transmembrane region" description="Helical" evidence="5">
    <location>
        <begin position="305"/>
        <end position="322"/>
    </location>
</feature>
<comment type="subcellular location">
    <subcellularLocation>
        <location evidence="1">Membrane</location>
        <topology evidence="1">Multi-pass membrane protein</topology>
    </subcellularLocation>
</comment>
<proteinExistence type="predicted"/>
<dbReference type="GO" id="GO:0016020">
    <property type="term" value="C:membrane"/>
    <property type="evidence" value="ECO:0007669"/>
    <property type="project" value="UniProtKB-SubCell"/>
</dbReference>
<protein>
    <submittedName>
        <fullName evidence="7">ABC transporter permease</fullName>
    </submittedName>
</protein>
<dbReference type="InterPro" id="IPR013525">
    <property type="entry name" value="ABC2_TM"/>
</dbReference>
<dbReference type="EMBL" id="CP040915">
    <property type="protein sequence ID" value="QDC23898.1"/>
    <property type="molecule type" value="Genomic_DNA"/>
</dbReference>
<feature type="transmembrane region" description="Helical" evidence="5">
    <location>
        <begin position="186"/>
        <end position="210"/>
    </location>
</feature>
<gene>
    <name evidence="7" type="ORF">FE374_03955</name>
</gene>
<dbReference type="GO" id="GO:0140359">
    <property type="term" value="F:ABC-type transporter activity"/>
    <property type="evidence" value="ECO:0007669"/>
    <property type="project" value="InterPro"/>
</dbReference>
<evidence type="ECO:0000256" key="1">
    <source>
        <dbReference type="ARBA" id="ARBA00004141"/>
    </source>
</evidence>
<dbReference type="AlphaFoldDB" id="A0A5B8C082"/>
<evidence type="ECO:0000256" key="3">
    <source>
        <dbReference type="ARBA" id="ARBA00022989"/>
    </source>
</evidence>
<dbReference type="OrthoDB" id="3268959at2"/>
<dbReference type="Pfam" id="PF12698">
    <property type="entry name" value="ABC2_membrane_3"/>
    <property type="match status" value="1"/>
</dbReference>
<evidence type="ECO:0000259" key="6">
    <source>
        <dbReference type="Pfam" id="PF12698"/>
    </source>
</evidence>
<keyword evidence="2 5" id="KW-0812">Transmembrane</keyword>
<feature type="transmembrane region" description="Helical" evidence="5">
    <location>
        <begin position="277"/>
        <end position="298"/>
    </location>
</feature>
<feature type="domain" description="ABC-2 type transporter transmembrane" evidence="6">
    <location>
        <begin position="30"/>
        <end position="383"/>
    </location>
</feature>
<dbReference type="RefSeq" id="WP_139927340.1">
    <property type="nucleotide sequence ID" value="NZ_CP040915.1"/>
</dbReference>